<dbReference type="AlphaFoldDB" id="A0AAW3EPV4"/>
<evidence type="ECO:0000256" key="1">
    <source>
        <dbReference type="SAM" id="MobiDB-lite"/>
    </source>
</evidence>
<name>A0AAW3EPV4_BURGA</name>
<organism evidence="2 3">
    <name type="scientific">Burkholderia gladioli</name>
    <name type="common">Pseudomonas marginata</name>
    <name type="synonym">Phytomonas marginata</name>
    <dbReference type="NCBI Taxonomy" id="28095"/>
    <lineage>
        <taxon>Bacteria</taxon>
        <taxon>Pseudomonadati</taxon>
        <taxon>Pseudomonadota</taxon>
        <taxon>Betaproteobacteria</taxon>
        <taxon>Burkholderiales</taxon>
        <taxon>Burkholderiaceae</taxon>
        <taxon>Burkholderia</taxon>
    </lineage>
</organism>
<gene>
    <name evidence="2" type="ORF">DM48_6192</name>
</gene>
<comment type="caution">
    <text evidence="2">The sequence shown here is derived from an EMBL/GenBank/DDBJ whole genome shotgun (WGS) entry which is preliminary data.</text>
</comment>
<sequence>MEPVSASPPGFAMSGAWGFAGWPTGISLHRPEPPYPQIDDPDPQPDEGDDGPPDPPAPQHPPAGDPPSREPPERVAWLREAGCMRRG</sequence>
<feature type="compositionally biased region" description="Acidic residues" evidence="1">
    <location>
        <begin position="39"/>
        <end position="52"/>
    </location>
</feature>
<accession>A0AAW3EPV4</accession>
<evidence type="ECO:0000313" key="3">
    <source>
        <dbReference type="Proteomes" id="UP000029590"/>
    </source>
</evidence>
<dbReference type="EMBL" id="JPGG01000018">
    <property type="protein sequence ID" value="KGC09848.1"/>
    <property type="molecule type" value="Genomic_DNA"/>
</dbReference>
<reference evidence="2 3" key="1">
    <citation type="submission" date="2014-04" db="EMBL/GenBank/DDBJ databases">
        <authorList>
            <person name="Bishop-Lilly K.A."/>
            <person name="Broomall S.M."/>
            <person name="Chain P.S."/>
            <person name="Chertkov O."/>
            <person name="Coyne S.R."/>
            <person name="Daligault H.E."/>
            <person name="Davenport K.W."/>
            <person name="Erkkila T."/>
            <person name="Frey K.G."/>
            <person name="Gibbons H.S."/>
            <person name="Gu W."/>
            <person name="Jaissle J."/>
            <person name="Johnson S.L."/>
            <person name="Koroleva G.I."/>
            <person name="Ladner J.T."/>
            <person name="Lo C.-C."/>
            <person name="Minogue T.D."/>
            <person name="Munk C."/>
            <person name="Palacios G.F."/>
            <person name="Redden C.L."/>
            <person name="Rosenzweig C.N."/>
            <person name="Scholz M.B."/>
            <person name="Teshima H."/>
            <person name="Xu Y."/>
        </authorList>
    </citation>
    <scope>NUCLEOTIDE SEQUENCE [LARGE SCALE GENOMIC DNA]</scope>
    <source>
        <strain evidence="3">gladioli</strain>
    </source>
</reference>
<feature type="compositionally biased region" description="Pro residues" evidence="1">
    <location>
        <begin position="53"/>
        <end position="65"/>
    </location>
</feature>
<dbReference type="KEGG" id="bgo:BM43_2705"/>
<evidence type="ECO:0000313" key="2">
    <source>
        <dbReference type="EMBL" id="KGC09848.1"/>
    </source>
</evidence>
<protein>
    <submittedName>
        <fullName evidence="2">Uncharacterized protein</fullName>
    </submittedName>
</protein>
<proteinExistence type="predicted"/>
<dbReference type="Proteomes" id="UP000029590">
    <property type="component" value="Unassembled WGS sequence"/>
</dbReference>
<feature type="region of interest" description="Disordered" evidence="1">
    <location>
        <begin position="1"/>
        <end position="74"/>
    </location>
</feature>